<dbReference type="SUPFAM" id="SSF46785">
    <property type="entry name" value="Winged helix' DNA-binding domain"/>
    <property type="match status" value="1"/>
</dbReference>
<evidence type="ECO:0000259" key="5">
    <source>
        <dbReference type="PROSITE" id="PS51063"/>
    </source>
</evidence>
<dbReference type="Proteomes" id="UP000250079">
    <property type="component" value="Chromosome"/>
</dbReference>
<sequence>MLAPRIAPPPVEWLDLFLRSSHRRQYPAKTTIIHHGDVPETLYYIVDGSVSVVIEDEDGREIVLAYLSAGDFFGEMGLFDESLGRSAGVVARVKCELAEINYDQFRRLAADQPDLLYALTTQMAARLRKTSIKVRDLAFLDVTGRVASTLLDLAKMPDAITHPDGMQIRITRQEIARIVGCSREMVGRVLKELEKERNLISAKGKTMVIYGTR</sequence>
<dbReference type="NCBIfam" id="NF008732">
    <property type="entry name" value="PRK11753.1"/>
    <property type="match status" value="1"/>
</dbReference>
<organism evidence="6 7">
    <name type="scientific">Granulosicoccus antarcticus IMCC3135</name>
    <dbReference type="NCBI Taxonomy" id="1192854"/>
    <lineage>
        <taxon>Bacteria</taxon>
        <taxon>Pseudomonadati</taxon>
        <taxon>Pseudomonadota</taxon>
        <taxon>Gammaproteobacteria</taxon>
        <taxon>Chromatiales</taxon>
        <taxon>Granulosicoccaceae</taxon>
        <taxon>Granulosicoccus</taxon>
    </lineage>
</organism>
<dbReference type="EMBL" id="CP018632">
    <property type="protein sequence ID" value="ASJ71692.1"/>
    <property type="molecule type" value="Genomic_DNA"/>
</dbReference>
<dbReference type="RefSeq" id="WP_088917097.1">
    <property type="nucleotide sequence ID" value="NZ_CP018632.1"/>
</dbReference>
<dbReference type="Pfam" id="PF00027">
    <property type="entry name" value="cNMP_binding"/>
    <property type="match status" value="1"/>
</dbReference>
<proteinExistence type="predicted"/>
<dbReference type="InterPro" id="IPR014710">
    <property type="entry name" value="RmlC-like_jellyroll"/>
</dbReference>
<reference evidence="6 7" key="1">
    <citation type="submission" date="2016-12" db="EMBL/GenBank/DDBJ databases">
        <authorList>
            <person name="Song W.-J."/>
            <person name="Kurnit D.M."/>
        </authorList>
    </citation>
    <scope>NUCLEOTIDE SEQUENCE [LARGE SCALE GENOMIC DNA]</scope>
    <source>
        <strain evidence="6 7">IMCC3135</strain>
    </source>
</reference>
<keyword evidence="7" id="KW-1185">Reference proteome</keyword>
<dbReference type="AlphaFoldDB" id="A0A2Z2NJX3"/>
<feature type="domain" description="HTH crp-type" evidence="5">
    <location>
        <begin position="140"/>
        <end position="213"/>
    </location>
</feature>
<dbReference type="PANTHER" id="PTHR24567">
    <property type="entry name" value="CRP FAMILY TRANSCRIPTIONAL REGULATORY PROTEIN"/>
    <property type="match status" value="1"/>
</dbReference>
<dbReference type="InterPro" id="IPR000595">
    <property type="entry name" value="cNMP-bd_dom"/>
</dbReference>
<dbReference type="InterPro" id="IPR018490">
    <property type="entry name" value="cNMP-bd_dom_sf"/>
</dbReference>
<dbReference type="InterPro" id="IPR018488">
    <property type="entry name" value="cNMP-bd_CS"/>
</dbReference>
<dbReference type="Pfam" id="PF00325">
    <property type="entry name" value="Crp"/>
    <property type="match status" value="1"/>
</dbReference>
<dbReference type="SMART" id="SM00100">
    <property type="entry name" value="cNMP"/>
    <property type="match status" value="1"/>
</dbReference>
<name>A0A2Z2NJX3_9GAMM</name>
<dbReference type="InterPro" id="IPR036390">
    <property type="entry name" value="WH_DNA-bd_sf"/>
</dbReference>
<dbReference type="PROSITE" id="PS50042">
    <property type="entry name" value="CNMP_BINDING_3"/>
    <property type="match status" value="1"/>
</dbReference>
<evidence type="ECO:0000256" key="1">
    <source>
        <dbReference type="ARBA" id="ARBA00023015"/>
    </source>
</evidence>
<dbReference type="InterPro" id="IPR050397">
    <property type="entry name" value="Env_Response_Regulators"/>
</dbReference>
<dbReference type="InterPro" id="IPR018335">
    <property type="entry name" value="Tscrpt_reg_HTH_Crp-type_CS"/>
</dbReference>
<dbReference type="CDD" id="cd00092">
    <property type="entry name" value="HTH_CRP"/>
    <property type="match status" value="1"/>
</dbReference>
<gene>
    <name evidence="6" type="primary">crp</name>
    <name evidence="6" type="ORF">IMCC3135_07945</name>
</gene>
<dbReference type="GO" id="GO:0003700">
    <property type="term" value="F:DNA-binding transcription factor activity"/>
    <property type="evidence" value="ECO:0007669"/>
    <property type="project" value="InterPro"/>
</dbReference>
<dbReference type="GO" id="GO:0003677">
    <property type="term" value="F:DNA binding"/>
    <property type="evidence" value="ECO:0007669"/>
    <property type="project" value="UniProtKB-KW"/>
</dbReference>
<dbReference type="PRINTS" id="PR00034">
    <property type="entry name" value="HTHCRP"/>
</dbReference>
<dbReference type="PROSITE" id="PS00889">
    <property type="entry name" value="CNMP_BINDING_2"/>
    <property type="match status" value="1"/>
</dbReference>
<dbReference type="Gene3D" id="2.60.120.10">
    <property type="entry name" value="Jelly Rolls"/>
    <property type="match status" value="1"/>
</dbReference>
<keyword evidence="1" id="KW-0805">Transcription regulation</keyword>
<feature type="domain" description="Cyclic nucleotide-binding" evidence="4">
    <location>
        <begin position="24"/>
        <end position="126"/>
    </location>
</feature>
<dbReference type="CDD" id="cd00038">
    <property type="entry name" value="CAP_ED"/>
    <property type="match status" value="1"/>
</dbReference>
<dbReference type="PROSITE" id="PS51063">
    <property type="entry name" value="HTH_CRP_2"/>
    <property type="match status" value="1"/>
</dbReference>
<dbReference type="KEGG" id="gai:IMCC3135_07945"/>
<accession>A0A2Z2NJX3</accession>
<protein>
    <submittedName>
        <fullName evidence="6">cAMP-activated global transcriptional regulator CRP</fullName>
    </submittedName>
</protein>
<dbReference type="InterPro" id="IPR036388">
    <property type="entry name" value="WH-like_DNA-bd_sf"/>
</dbReference>
<evidence type="ECO:0000256" key="3">
    <source>
        <dbReference type="ARBA" id="ARBA00023163"/>
    </source>
</evidence>
<dbReference type="FunFam" id="1.10.10.10:FF:000006">
    <property type="entry name" value="cAMP-activated global transcriptional regulator CRP"/>
    <property type="match status" value="1"/>
</dbReference>
<dbReference type="Gene3D" id="1.10.10.10">
    <property type="entry name" value="Winged helix-like DNA-binding domain superfamily/Winged helix DNA-binding domain"/>
    <property type="match status" value="1"/>
</dbReference>
<dbReference type="OrthoDB" id="61906at2"/>
<dbReference type="GO" id="GO:0005829">
    <property type="term" value="C:cytosol"/>
    <property type="evidence" value="ECO:0007669"/>
    <property type="project" value="TreeGrafter"/>
</dbReference>
<dbReference type="PROSITE" id="PS00042">
    <property type="entry name" value="HTH_CRP_1"/>
    <property type="match status" value="1"/>
</dbReference>
<dbReference type="PANTHER" id="PTHR24567:SF68">
    <property type="entry name" value="DNA-BINDING TRANSCRIPTIONAL DUAL REGULATOR CRP"/>
    <property type="match status" value="1"/>
</dbReference>
<evidence type="ECO:0000313" key="7">
    <source>
        <dbReference type="Proteomes" id="UP000250079"/>
    </source>
</evidence>
<dbReference type="SUPFAM" id="SSF51206">
    <property type="entry name" value="cAMP-binding domain-like"/>
    <property type="match status" value="1"/>
</dbReference>
<dbReference type="SMART" id="SM00419">
    <property type="entry name" value="HTH_CRP"/>
    <property type="match status" value="1"/>
</dbReference>
<evidence type="ECO:0000256" key="2">
    <source>
        <dbReference type="ARBA" id="ARBA00023125"/>
    </source>
</evidence>
<evidence type="ECO:0000313" key="6">
    <source>
        <dbReference type="EMBL" id="ASJ71692.1"/>
    </source>
</evidence>
<keyword evidence="3" id="KW-0804">Transcription</keyword>
<dbReference type="InterPro" id="IPR012318">
    <property type="entry name" value="HTH_CRP"/>
</dbReference>
<keyword evidence="2" id="KW-0238">DNA-binding</keyword>
<evidence type="ECO:0000259" key="4">
    <source>
        <dbReference type="PROSITE" id="PS50042"/>
    </source>
</evidence>